<keyword evidence="11 15" id="KW-0413">Isomerase</keyword>
<comment type="caution">
    <text evidence="18">The sequence shown here is derived from an EMBL/GenBank/DDBJ whole genome shotgun (WGS) entry which is preliminary data.</text>
</comment>
<keyword evidence="13" id="KW-0511">Multifunctional enzyme</keyword>
<comment type="catalytic activity">
    <reaction evidence="2">
        <text>1-(2-carboxyphenylamino)-1-deoxy-D-ribulose 5-phosphate + H(+) = (1S,2R)-1-C-(indol-3-yl)glycerol 3-phosphate + CO2 + H2O</text>
        <dbReference type="Rhea" id="RHEA:23476"/>
        <dbReference type="ChEBI" id="CHEBI:15377"/>
        <dbReference type="ChEBI" id="CHEBI:15378"/>
        <dbReference type="ChEBI" id="CHEBI:16526"/>
        <dbReference type="ChEBI" id="CHEBI:58613"/>
        <dbReference type="ChEBI" id="CHEBI:58866"/>
        <dbReference type="EC" id="4.1.1.48"/>
    </reaction>
</comment>
<dbReference type="GO" id="GO:0004425">
    <property type="term" value="F:indole-3-glycerol-phosphate synthase activity"/>
    <property type="evidence" value="ECO:0007669"/>
    <property type="project" value="UniProtKB-EC"/>
</dbReference>
<evidence type="ECO:0000256" key="11">
    <source>
        <dbReference type="ARBA" id="ARBA00023235"/>
    </source>
</evidence>
<comment type="similarity">
    <text evidence="5">In the N-terminal section; belongs to the TrpC family.</text>
</comment>
<dbReference type="InterPro" id="IPR001468">
    <property type="entry name" value="Indole-3-GlycerolPSynthase_CS"/>
</dbReference>
<dbReference type="Gene3D" id="3.20.20.70">
    <property type="entry name" value="Aldolase class I"/>
    <property type="match status" value="2"/>
</dbReference>
<dbReference type="HAMAP" id="MF_00135">
    <property type="entry name" value="PRAI"/>
    <property type="match status" value="1"/>
</dbReference>
<evidence type="ECO:0000256" key="4">
    <source>
        <dbReference type="ARBA" id="ARBA00004696"/>
    </source>
</evidence>
<evidence type="ECO:0000256" key="5">
    <source>
        <dbReference type="ARBA" id="ARBA00007902"/>
    </source>
</evidence>
<dbReference type="PROSITE" id="PS00614">
    <property type="entry name" value="IGPS"/>
    <property type="match status" value="1"/>
</dbReference>
<comment type="function">
    <text evidence="14">Bifunctional enzyme that catalyzes two sequential steps of tryptophan biosynthetic pathway. The first reaction is catalyzed by the isomerase, coded by the TrpF domain; the second reaction is catalyzed by the synthase, coded by the TrpC domain.</text>
</comment>
<dbReference type="GO" id="GO:0000162">
    <property type="term" value="P:L-tryptophan biosynthetic process"/>
    <property type="evidence" value="ECO:0007669"/>
    <property type="project" value="UniProtKB-UniRule"/>
</dbReference>
<organism evidence="18 19">
    <name type="scientific">Spirochaeta isovalerica</name>
    <dbReference type="NCBI Taxonomy" id="150"/>
    <lineage>
        <taxon>Bacteria</taxon>
        <taxon>Pseudomonadati</taxon>
        <taxon>Spirochaetota</taxon>
        <taxon>Spirochaetia</taxon>
        <taxon>Spirochaetales</taxon>
        <taxon>Spirochaetaceae</taxon>
        <taxon>Spirochaeta</taxon>
    </lineage>
</organism>
<comment type="catalytic activity">
    <reaction evidence="1 15">
        <text>N-(5-phospho-beta-D-ribosyl)anthranilate = 1-(2-carboxyphenylamino)-1-deoxy-D-ribulose 5-phosphate</text>
        <dbReference type="Rhea" id="RHEA:21540"/>
        <dbReference type="ChEBI" id="CHEBI:18277"/>
        <dbReference type="ChEBI" id="CHEBI:58613"/>
        <dbReference type="EC" id="5.3.1.24"/>
    </reaction>
</comment>
<dbReference type="UniPathway" id="UPA00035">
    <property type="reaction ID" value="UER00042"/>
</dbReference>
<comment type="similarity">
    <text evidence="6">In the C-terminal section; belongs to the TrpF family.</text>
</comment>
<keyword evidence="7 15" id="KW-0028">Amino-acid biosynthesis</keyword>
<proteinExistence type="inferred from homology"/>
<dbReference type="InterPro" id="IPR045186">
    <property type="entry name" value="Indole-3-glycerol_P_synth"/>
</dbReference>
<evidence type="ECO:0000256" key="14">
    <source>
        <dbReference type="ARBA" id="ARBA00025592"/>
    </source>
</evidence>
<dbReference type="EC" id="5.3.1.24" evidence="15"/>
<dbReference type="InterPro" id="IPR001240">
    <property type="entry name" value="PRAI_dom"/>
</dbReference>
<evidence type="ECO:0000256" key="2">
    <source>
        <dbReference type="ARBA" id="ARBA00001633"/>
    </source>
</evidence>
<evidence type="ECO:0000256" key="15">
    <source>
        <dbReference type="HAMAP-Rule" id="MF_00135"/>
    </source>
</evidence>
<name>A0A841RD22_9SPIO</name>
<evidence type="ECO:0000259" key="16">
    <source>
        <dbReference type="Pfam" id="PF00218"/>
    </source>
</evidence>
<accession>A0A841RD22</accession>
<evidence type="ECO:0000256" key="12">
    <source>
        <dbReference type="ARBA" id="ARBA00023239"/>
    </source>
</evidence>
<sequence>MNILNKIASIRRETIKREGYTLGSAVPPERDVPLQKFGQNPFVICEIKRRSPSKGKISEIADPVKQAGLYFGKGIRNISVLTEEDHFGGTLDDLIAVKRAYPEAAVLRKDFLLEKEDVLVSYRAGADAVLLIAALLDKEKIEELYHYAVSLGLAVLVEVHNREEVDKVRSFRPKIMGINSRNLKTFRIDQILPIELKKHIDWETQVVYESGISSFNEAIIPFESGFAGILVGESVVRDPDLIDDLIQAAERKGEGNFWNRLYSRKRQGRPLVKICGITNREDGEAAVGMGADILGFVLAESPRRADPSFIRTVKDLDVLKVAVVVTGEGEPDREVMELLEKGYLDAVQFHGNENPGDLRSFSYPCFKALRLRDRGDVQEIDRFPGPRVLVDAWSDKEYGGTGKRLDGEIVTEASQVRPLWMAGGLSPENISGIISEFRPELIDASSRLEAEKGRKDHGKMKEFFREIDNGCV</sequence>
<comment type="pathway">
    <text evidence="3 15">Amino-acid biosynthesis; L-tryptophan biosynthesis; L-tryptophan from chorismate: step 3/5.</text>
</comment>
<comment type="similarity">
    <text evidence="15">Belongs to the TrpF family.</text>
</comment>
<evidence type="ECO:0000313" key="19">
    <source>
        <dbReference type="Proteomes" id="UP000587760"/>
    </source>
</evidence>
<gene>
    <name evidence="15" type="primary">trpF</name>
    <name evidence="18" type="ORF">HNR50_003596</name>
</gene>
<feature type="domain" description="N-(5'phosphoribosyl) anthranilate isomerase (PRAI)" evidence="17">
    <location>
        <begin position="272"/>
        <end position="465"/>
    </location>
</feature>
<keyword evidence="10 15" id="KW-0057">Aromatic amino acid biosynthesis</keyword>
<evidence type="ECO:0000313" key="18">
    <source>
        <dbReference type="EMBL" id="MBB6481915.1"/>
    </source>
</evidence>
<evidence type="ECO:0000256" key="3">
    <source>
        <dbReference type="ARBA" id="ARBA00004664"/>
    </source>
</evidence>
<dbReference type="GO" id="GO:0004640">
    <property type="term" value="F:phosphoribosylanthranilate isomerase activity"/>
    <property type="evidence" value="ECO:0007669"/>
    <property type="project" value="UniProtKB-UniRule"/>
</dbReference>
<dbReference type="Pfam" id="PF00697">
    <property type="entry name" value="PRAI"/>
    <property type="match status" value="1"/>
</dbReference>
<dbReference type="InterPro" id="IPR013785">
    <property type="entry name" value="Aldolase_TIM"/>
</dbReference>
<keyword evidence="12 18" id="KW-0456">Lyase</keyword>
<evidence type="ECO:0000256" key="7">
    <source>
        <dbReference type="ARBA" id="ARBA00022605"/>
    </source>
</evidence>
<dbReference type="PANTHER" id="PTHR22854">
    <property type="entry name" value="TRYPTOPHAN BIOSYNTHESIS PROTEIN"/>
    <property type="match status" value="1"/>
</dbReference>
<evidence type="ECO:0000256" key="10">
    <source>
        <dbReference type="ARBA" id="ARBA00023141"/>
    </source>
</evidence>
<protein>
    <recommendedName>
        <fullName evidence="15">N-(5'-phosphoribosyl)anthranilate isomerase</fullName>
        <shortName evidence="15">PRAI</shortName>
        <ecNumber evidence="15">5.3.1.24</ecNumber>
    </recommendedName>
</protein>
<dbReference type="RefSeq" id="WP_184748148.1">
    <property type="nucleotide sequence ID" value="NZ_JACHGJ010000008.1"/>
</dbReference>
<dbReference type="PANTHER" id="PTHR22854:SF2">
    <property type="entry name" value="INDOLE-3-GLYCEROL-PHOSPHATE SYNTHASE"/>
    <property type="match status" value="1"/>
</dbReference>
<evidence type="ECO:0000259" key="17">
    <source>
        <dbReference type="Pfam" id="PF00697"/>
    </source>
</evidence>
<keyword evidence="8" id="KW-0210">Decarboxylase</keyword>
<evidence type="ECO:0000256" key="8">
    <source>
        <dbReference type="ARBA" id="ARBA00022793"/>
    </source>
</evidence>
<keyword evidence="9 15" id="KW-0822">Tryptophan biosynthesis</keyword>
<reference evidence="18 19" key="1">
    <citation type="submission" date="2020-08" db="EMBL/GenBank/DDBJ databases">
        <title>Genomic Encyclopedia of Type Strains, Phase IV (KMG-IV): sequencing the most valuable type-strain genomes for metagenomic binning, comparative biology and taxonomic classification.</title>
        <authorList>
            <person name="Goeker M."/>
        </authorList>
    </citation>
    <scope>NUCLEOTIDE SEQUENCE [LARGE SCALE GENOMIC DNA]</scope>
    <source>
        <strain evidence="18 19">DSM 2461</strain>
    </source>
</reference>
<evidence type="ECO:0000256" key="1">
    <source>
        <dbReference type="ARBA" id="ARBA00001164"/>
    </source>
</evidence>
<dbReference type="Proteomes" id="UP000587760">
    <property type="component" value="Unassembled WGS sequence"/>
</dbReference>
<evidence type="ECO:0000256" key="9">
    <source>
        <dbReference type="ARBA" id="ARBA00022822"/>
    </source>
</evidence>
<dbReference type="Pfam" id="PF00218">
    <property type="entry name" value="IGPS"/>
    <property type="match status" value="1"/>
</dbReference>
<dbReference type="EMBL" id="JACHGJ010000008">
    <property type="protein sequence ID" value="MBB6481915.1"/>
    <property type="molecule type" value="Genomic_DNA"/>
</dbReference>
<evidence type="ECO:0000256" key="6">
    <source>
        <dbReference type="ARBA" id="ARBA00009847"/>
    </source>
</evidence>
<dbReference type="AlphaFoldDB" id="A0A841RD22"/>
<dbReference type="CDD" id="cd00405">
    <property type="entry name" value="PRAI"/>
    <property type="match status" value="1"/>
</dbReference>
<dbReference type="CDD" id="cd00331">
    <property type="entry name" value="IGPS"/>
    <property type="match status" value="1"/>
</dbReference>
<feature type="domain" description="Indole-3-glycerol phosphate synthase" evidence="16">
    <location>
        <begin position="34"/>
        <end position="241"/>
    </location>
</feature>
<dbReference type="InterPro" id="IPR011060">
    <property type="entry name" value="RibuloseP-bd_barrel"/>
</dbReference>
<dbReference type="SUPFAM" id="SSF51366">
    <property type="entry name" value="Ribulose-phoshate binding barrel"/>
    <property type="match status" value="2"/>
</dbReference>
<keyword evidence="19" id="KW-1185">Reference proteome</keyword>
<dbReference type="InterPro" id="IPR013798">
    <property type="entry name" value="Indole-3-glycerol_P_synth_dom"/>
</dbReference>
<evidence type="ECO:0000256" key="13">
    <source>
        <dbReference type="ARBA" id="ARBA00023268"/>
    </source>
</evidence>
<comment type="pathway">
    <text evidence="4">Amino-acid biosynthesis; L-tryptophan biosynthesis; L-tryptophan from chorismate: step 4/5.</text>
</comment>